<dbReference type="Pfam" id="PF05965">
    <property type="entry name" value="FYRC"/>
    <property type="match status" value="1"/>
</dbReference>
<organism evidence="5 6">
    <name type="scientific">Tritrichomonas musculus</name>
    <dbReference type="NCBI Taxonomy" id="1915356"/>
    <lineage>
        <taxon>Eukaryota</taxon>
        <taxon>Metamonada</taxon>
        <taxon>Parabasalia</taxon>
        <taxon>Tritrichomonadida</taxon>
        <taxon>Tritrichomonadidae</taxon>
        <taxon>Tritrichomonas</taxon>
    </lineage>
</organism>
<protein>
    <recommendedName>
        <fullName evidence="4">SNF2 N-terminal domain-containing protein</fullName>
    </recommendedName>
</protein>
<dbReference type="InterPro" id="IPR027417">
    <property type="entry name" value="P-loop_NTPase"/>
</dbReference>
<sequence>MQTRHHKHGRDNSTEKDPTIKKRGPGRPPLIKKQTETSKQSDNNNDSRNKKNLNRHSNDNEQEQTIEIAPLDIQSTFDFKYPPTKPTEPINIPQKSKSGILSDSLQKGIIDRFCEKYFSGNSLLFVDETNWIKLSIISYFIENLRAMIPGLPPILIITTTPYQLNWYQSLIDWTTSNRIYIYKSENKTSQETIKVFPTSNPVNFDILIMCREQFIEDASLLPKIAWNGVIIDDLTTIRAPLSTLIRQLNKMTFNFSIVITADFNSICITDLSAVHEIIKCADLPQKETPTKDLFHSIIEPSIIRITIDEVAHNYSFQERLLLCPMTQHQLKQYTQLFANCREDMTVEEIKNISKELKNAATHPLLIESAKEQTNEKSTSGKMVFLLKILNQQKSEGKSFAIICSSMKTLSLIHSSLDEHHIPHMSSSARTKITKLVQQFNNSSGFSVIIIPQSSMEAALPMLNANTIIAFDIDWTPMNDPVGIVNWIGRTQSFPPQIYQLITKNSFEQLLFEHLWRNRNETRDQISSENLSSILKNSAKLAYESIEAARGTSWASVLLKEAPLINFADHSLFNDEPEKLSDEFWTNDVPQPNQPKQQKTAPPKPLSAAQFWNVDRLVEVASILDNCGIRKWDQFEKFGRRHEEVVKVVAVLLKSILPENSKTKESETENKKGTTKKEVKQENTKNTSENTANIKTEGESTDTIDEYENIHKFLSEFQSSDFHRFSLPSLQETISTQLNPLMLLLDIEVLANLQKIVPDDLIKPENENPDLSSINLEGKMAKSLGDDWTDQSDRELLFNVRKFGLMNIPSDFYPQYKDSLIDRARQVVNEIVKYDKEIASKPTVIKLRRPRIPTTEDHRKIINALMDFGFPNINQFIKSIDLRRSSPESVENYVNNVLRYCAASIDDRRNILPLLAEKIQKYNTTKIPQRVQLFQQIRESVYKYHEFPAEDLEFLSAISFHGFMNYSVSPILNVVCFGHCSEIKLFTKIKTIFSEKHRNRYNQVIPSDLRQRLPLKLNDMQVLTDLGEITGFHSSEYVYPVNYQCAVVANSPVHPETQIWILCTITEKEDEESKNKIPWFVVEPKEGKDFKFEGSTPDEAFEGYRSKMIKKIGKFVPPFDGHEMFGLQSALVHRIFIDMPGIEKCEKYQRRFFRSCFPLVSKWPIIGQFEKEPEKQQNSSPVQQASTSKFKYKRKIFGEILQPLVLDFSPLFSQEKSGLVVDLRIPGVNCAEMVDNYSTWINDEKTKK</sequence>
<dbReference type="InterPro" id="IPR003888">
    <property type="entry name" value="FYrich_N"/>
</dbReference>
<comment type="subcellular location">
    <subcellularLocation>
        <location evidence="1">Nucleus</location>
    </subcellularLocation>
</comment>
<proteinExistence type="predicted"/>
<name>A0ABR2K7B4_9EUKA</name>
<dbReference type="InterPro" id="IPR003889">
    <property type="entry name" value="FYrich_C"/>
</dbReference>
<evidence type="ECO:0000256" key="2">
    <source>
        <dbReference type="ARBA" id="ARBA00023242"/>
    </source>
</evidence>
<evidence type="ECO:0000259" key="4">
    <source>
        <dbReference type="Pfam" id="PF00176"/>
    </source>
</evidence>
<evidence type="ECO:0000313" key="6">
    <source>
        <dbReference type="Proteomes" id="UP001470230"/>
    </source>
</evidence>
<feature type="compositionally biased region" description="Low complexity" evidence="3">
    <location>
        <begin position="589"/>
        <end position="600"/>
    </location>
</feature>
<keyword evidence="6" id="KW-1185">Reference proteome</keyword>
<dbReference type="SUPFAM" id="SSF52540">
    <property type="entry name" value="P-loop containing nucleoside triphosphate hydrolases"/>
    <property type="match status" value="2"/>
</dbReference>
<dbReference type="InterPro" id="IPR000330">
    <property type="entry name" value="SNF2_N"/>
</dbReference>
<feature type="compositionally biased region" description="Basic and acidic residues" evidence="3">
    <location>
        <begin position="10"/>
        <end position="20"/>
    </location>
</feature>
<evidence type="ECO:0000256" key="1">
    <source>
        <dbReference type="ARBA" id="ARBA00004123"/>
    </source>
</evidence>
<feature type="region of interest" description="Disordered" evidence="3">
    <location>
        <begin position="582"/>
        <end position="605"/>
    </location>
</feature>
<feature type="region of interest" description="Disordered" evidence="3">
    <location>
        <begin position="1"/>
        <end position="67"/>
    </location>
</feature>
<dbReference type="Gene3D" id="3.40.50.300">
    <property type="entry name" value="P-loop containing nucleotide triphosphate hydrolases"/>
    <property type="match status" value="1"/>
</dbReference>
<dbReference type="Proteomes" id="UP001470230">
    <property type="component" value="Unassembled WGS sequence"/>
</dbReference>
<feature type="compositionally biased region" description="Basic and acidic residues" evidence="3">
    <location>
        <begin position="660"/>
        <end position="682"/>
    </location>
</feature>
<accession>A0ABR2K7B4</accession>
<feature type="region of interest" description="Disordered" evidence="3">
    <location>
        <begin position="660"/>
        <end position="691"/>
    </location>
</feature>
<comment type="caution">
    <text evidence="5">The sequence shown here is derived from an EMBL/GenBank/DDBJ whole genome shotgun (WGS) entry which is preliminary data.</text>
</comment>
<keyword evidence="2" id="KW-0539">Nucleus</keyword>
<dbReference type="Pfam" id="PF05964">
    <property type="entry name" value="FYRN"/>
    <property type="match status" value="1"/>
</dbReference>
<reference evidence="5 6" key="1">
    <citation type="submission" date="2024-04" db="EMBL/GenBank/DDBJ databases">
        <title>Tritrichomonas musculus Genome.</title>
        <authorList>
            <person name="Alves-Ferreira E."/>
            <person name="Grigg M."/>
            <person name="Lorenzi H."/>
            <person name="Galac M."/>
        </authorList>
    </citation>
    <scope>NUCLEOTIDE SEQUENCE [LARGE SCALE GENOMIC DNA]</scope>
    <source>
        <strain evidence="5 6">EAF2021</strain>
    </source>
</reference>
<dbReference type="Pfam" id="PF00176">
    <property type="entry name" value="SNF2-rel_dom"/>
    <property type="match status" value="1"/>
</dbReference>
<dbReference type="PROSITE" id="PS51543">
    <property type="entry name" value="FYRC"/>
    <property type="match status" value="1"/>
</dbReference>
<dbReference type="Gene3D" id="3.30.160.360">
    <property type="match status" value="1"/>
</dbReference>
<dbReference type="PANTHER" id="PTHR45623">
    <property type="entry name" value="CHROMODOMAIN-HELICASE-DNA-BINDING PROTEIN 3-RELATED-RELATED"/>
    <property type="match status" value="1"/>
</dbReference>
<evidence type="ECO:0000313" key="5">
    <source>
        <dbReference type="EMBL" id="KAK8887006.1"/>
    </source>
</evidence>
<evidence type="ECO:0000256" key="3">
    <source>
        <dbReference type="SAM" id="MobiDB-lite"/>
    </source>
</evidence>
<dbReference type="EMBL" id="JAPFFF010000006">
    <property type="protein sequence ID" value="KAK8887006.1"/>
    <property type="molecule type" value="Genomic_DNA"/>
</dbReference>
<feature type="domain" description="SNF2 N-terminal" evidence="4">
    <location>
        <begin position="115"/>
        <end position="356"/>
    </location>
</feature>
<dbReference type="Gene3D" id="3.40.50.10810">
    <property type="entry name" value="Tandem AAA-ATPase domain"/>
    <property type="match status" value="1"/>
</dbReference>
<dbReference type="PROSITE" id="PS51542">
    <property type="entry name" value="FYRN"/>
    <property type="match status" value="1"/>
</dbReference>
<gene>
    <name evidence="5" type="ORF">M9Y10_038041</name>
</gene>
<dbReference type="InterPro" id="IPR038718">
    <property type="entry name" value="SNF2-like_sf"/>
</dbReference>